<dbReference type="InterPro" id="IPR036390">
    <property type="entry name" value="WH_DNA-bd_sf"/>
</dbReference>
<evidence type="ECO:0000256" key="3">
    <source>
        <dbReference type="ARBA" id="ARBA00023163"/>
    </source>
</evidence>
<evidence type="ECO:0000313" key="6">
    <source>
        <dbReference type="EMBL" id="MBB5629663.1"/>
    </source>
</evidence>
<proteinExistence type="predicted"/>
<dbReference type="Gene3D" id="1.10.10.10">
    <property type="entry name" value="Winged helix-like DNA-binding domain superfamily/Winged helix DNA-binding domain"/>
    <property type="match status" value="1"/>
</dbReference>
<comment type="caution">
    <text evidence="6">The sequence shown here is derived from an EMBL/GenBank/DDBJ whole genome shotgun (WGS) entry which is preliminary data.</text>
</comment>
<dbReference type="RefSeq" id="WP_184614898.1">
    <property type="nucleotide sequence ID" value="NZ_BOOS01000031.1"/>
</dbReference>
<protein>
    <submittedName>
        <fullName evidence="6">DNA-binding MarR family transcriptional regulator</fullName>
    </submittedName>
</protein>
<dbReference type="PANTHER" id="PTHR33164">
    <property type="entry name" value="TRANSCRIPTIONAL REGULATOR, MARR FAMILY"/>
    <property type="match status" value="1"/>
</dbReference>
<dbReference type="GO" id="GO:0003700">
    <property type="term" value="F:DNA-binding transcription factor activity"/>
    <property type="evidence" value="ECO:0007669"/>
    <property type="project" value="InterPro"/>
</dbReference>
<evidence type="ECO:0000256" key="4">
    <source>
        <dbReference type="SAM" id="MobiDB-lite"/>
    </source>
</evidence>
<reference evidence="6 7" key="1">
    <citation type="submission" date="2020-08" db="EMBL/GenBank/DDBJ databases">
        <title>Sequencing the genomes of 1000 actinobacteria strains.</title>
        <authorList>
            <person name="Klenk H.-P."/>
        </authorList>
    </citation>
    <scope>NUCLEOTIDE SEQUENCE [LARGE SCALE GENOMIC DNA]</scope>
    <source>
        <strain evidence="6 7">DSM 45790</strain>
    </source>
</reference>
<evidence type="ECO:0000256" key="1">
    <source>
        <dbReference type="ARBA" id="ARBA00023015"/>
    </source>
</evidence>
<dbReference type="InterPro" id="IPR023187">
    <property type="entry name" value="Tscrpt_reg_MarR-type_CS"/>
</dbReference>
<keyword evidence="7" id="KW-1185">Reference proteome</keyword>
<dbReference type="SMART" id="SM00347">
    <property type="entry name" value="HTH_MARR"/>
    <property type="match status" value="1"/>
</dbReference>
<name>A0A7W9DSK9_9ACTN</name>
<dbReference type="AlphaFoldDB" id="A0A7W9DSK9"/>
<dbReference type="GO" id="GO:0003677">
    <property type="term" value="F:DNA binding"/>
    <property type="evidence" value="ECO:0007669"/>
    <property type="project" value="UniProtKB-KW"/>
</dbReference>
<evidence type="ECO:0000313" key="7">
    <source>
        <dbReference type="Proteomes" id="UP000588112"/>
    </source>
</evidence>
<dbReference type="PROSITE" id="PS01117">
    <property type="entry name" value="HTH_MARR_1"/>
    <property type="match status" value="1"/>
</dbReference>
<dbReference type="EMBL" id="JACHBR010000001">
    <property type="protein sequence ID" value="MBB5629663.1"/>
    <property type="molecule type" value="Genomic_DNA"/>
</dbReference>
<evidence type="ECO:0000259" key="5">
    <source>
        <dbReference type="PROSITE" id="PS50995"/>
    </source>
</evidence>
<gene>
    <name evidence="6" type="ORF">BJ981_005362</name>
</gene>
<dbReference type="SUPFAM" id="SSF46785">
    <property type="entry name" value="Winged helix' DNA-binding domain"/>
    <property type="match status" value="1"/>
</dbReference>
<keyword evidence="3" id="KW-0804">Transcription</keyword>
<dbReference type="Proteomes" id="UP000588112">
    <property type="component" value="Unassembled WGS sequence"/>
</dbReference>
<sequence length="190" mass="21267">MPAHFSLTETEQAVTRRLGSMPISREALVAVSNLHRAAAIVRQHLENSALRVASLTWSGFVVLWVVWIWEEIETRHVAAEAGISKGTLTGIIKTLESRGLVQRSQHPDDGRLALLRLTPEGLALMEHLFPAFNEEEAFVVEALDGEESTRLADTLRRIVTHLETHGEQRRAHLRAKTPVPPRRGGRRRAT</sequence>
<evidence type="ECO:0000256" key="2">
    <source>
        <dbReference type="ARBA" id="ARBA00023125"/>
    </source>
</evidence>
<dbReference type="InterPro" id="IPR000835">
    <property type="entry name" value="HTH_MarR-typ"/>
</dbReference>
<dbReference type="Pfam" id="PF01047">
    <property type="entry name" value="MarR"/>
    <property type="match status" value="1"/>
</dbReference>
<dbReference type="PROSITE" id="PS50995">
    <property type="entry name" value="HTH_MARR_2"/>
    <property type="match status" value="1"/>
</dbReference>
<dbReference type="PRINTS" id="PR00598">
    <property type="entry name" value="HTHMARR"/>
</dbReference>
<dbReference type="GO" id="GO:0006950">
    <property type="term" value="P:response to stress"/>
    <property type="evidence" value="ECO:0007669"/>
    <property type="project" value="TreeGrafter"/>
</dbReference>
<keyword evidence="1" id="KW-0805">Transcription regulation</keyword>
<keyword evidence="2 6" id="KW-0238">DNA-binding</keyword>
<dbReference type="InterPro" id="IPR036388">
    <property type="entry name" value="WH-like_DNA-bd_sf"/>
</dbReference>
<feature type="region of interest" description="Disordered" evidence="4">
    <location>
        <begin position="166"/>
        <end position="190"/>
    </location>
</feature>
<dbReference type="PANTHER" id="PTHR33164:SF89">
    <property type="entry name" value="MARR FAMILY REGULATORY PROTEIN"/>
    <property type="match status" value="1"/>
</dbReference>
<accession>A0A7W9DSK9</accession>
<organism evidence="6 7">
    <name type="scientific">Sphaerisporangium krabiense</name>
    <dbReference type="NCBI Taxonomy" id="763782"/>
    <lineage>
        <taxon>Bacteria</taxon>
        <taxon>Bacillati</taxon>
        <taxon>Actinomycetota</taxon>
        <taxon>Actinomycetes</taxon>
        <taxon>Streptosporangiales</taxon>
        <taxon>Streptosporangiaceae</taxon>
        <taxon>Sphaerisporangium</taxon>
    </lineage>
</organism>
<feature type="domain" description="HTH marR-type" evidence="5">
    <location>
        <begin position="27"/>
        <end position="160"/>
    </location>
</feature>
<dbReference type="InterPro" id="IPR039422">
    <property type="entry name" value="MarR/SlyA-like"/>
</dbReference>